<dbReference type="Gene3D" id="3.60.20.10">
    <property type="entry name" value="Glutamine Phosphoribosylpyrophosphate, subunit 1, domain 1"/>
    <property type="match status" value="1"/>
</dbReference>
<dbReference type="InterPro" id="IPR029055">
    <property type="entry name" value="Ntn_hydrolases_N"/>
</dbReference>
<dbReference type="GO" id="GO:0004355">
    <property type="term" value="F:glutamate synthase (NADPH) activity"/>
    <property type="evidence" value="ECO:0007669"/>
    <property type="project" value="UniProtKB-EC"/>
</dbReference>
<evidence type="ECO:0000256" key="14">
    <source>
        <dbReference type="ARBA" id="ARBA00029440"/>
    </source>
</evidence>
<dbReference type="InterPro" id="IPR036485">
    <property type="entry name" value="Glu_synth_asu_C_sf"/>
</dbReference>
<reference evidence="17 18" key="1">
    <citation type="submission" date="2020-12" db="EMBL/GenBank/DDBJ databases">
        <title>FDA dAtabase for Regulatory Grade micrObial Sequences (FDA-ARGOS): Supporting development and validation of Infectious Disease Dx tests.</title>
        <authorList>
            <person name="Sproer C."/>
            <person name="Gronow S."/>
            <person name="Severitt S."/>
            <person name="Schroder I."/>
            <person name="Tallon L."/>
            <person name="Sadzewicz L."/>
            <person name="Zhao X."/>
            <person name="Boylan J."/>
            <person name="Ott S."/>
            <person name="Bowen H."/>
            <person name="Vavikolanu K."/>
            <person name="Mehta A."/>
            <person name="Aluvathingal J."/>
            <person name="Nadendla S."/>
            <person name="Lowell S."/>
            <person name="Myers T."/>
            <person name="Yan Y."/>
            <person name="Sichtig H."/>
        </authorList>
    </citation>
    <scope>NUCLEOTIDE SEQUENCE [LARGE SCALE GENOMIC DNA]</scope>
    <source>
        <strain evidence="17 18">FDAARGOS_990</strain>
    </source>
</reference>
<dbReference type="GO" id="GO:0006537">
    <property type="term" value="P:glutamate biosynthetic process"/>
    <property type="evidence" value="ECO:0007669"/>
    <property type="project" value="UniProtKB-KW"/>
</dbReference>
<dbReference type="EC" id="1.4.1.13" evidence="17"/>
<evidence type="ECO:0000256" key="6">
    <source>
        <dbReference type="ARBA" id="ARBA00022643"/>
    </source>
</evidence>
<keyword evidence="4" id="KW-0028">Amino-acid biosynthesis</keyword>
<dbReference type="SUPFAM" id="SSF51395">
    <property type="entry name" value="FMN-linked oxidoreductases"/>
    <property type="match status" value="1"/>
</dbReference>
<keyword evidence="7" id="KW-0479">Metal-binding</keyword>
<dbReference type="FunFam" id="3.60.20.10:FF:000001">
    <property type="entry name" value="Glutamate synthase, large subunit"/>
    <property type="match status" value="1"/>
</dbReference>
<accession>A0A7T3ZXV1</accession>
<evidence type="ECO:0000256" key="2">
    <source>
        <dbReference type="ARBA" id="ARBA00001927"/>
    </source>
</evidence>
<dbReference type="CDD" id="cd00982">
    <property type="entry name" value="gltB_C"/>
    <property type="match status" value="1"/>
</dbReference>
<dbReference type="SUPFAM" id="SSF56235">
    <property type="entry name" value="N-terminal nucleophile aminohydrolases (Ntn hydrolases)"/>
    <property type="match status" value="1"/>
</dbReference>
<dbReference type="Pfam" id="PF04898">
    <property type="entry name" value="Glu_syn_central"/>
    <property type="match status" value="1"/>
</dbReference>
<evidence type="ECO:0000256" key="8">
    <source>
        <dbReference type="ARBA" id="ARBA00022962"/>
    </source>
</evidence>
<keyword evidence="10" id="KW-0408">Iron</keyword>
<dbReference type="GO" id="GO:0046872">
    <property type="term" value="F:metal ion binding"/>
    <property type="evidence" value="ECO:0007669"/>
    <property type="project" value="UniProtKB-KW"/>
</dbReference>
<feature type="domain" description="Glutamine amidotransferase type-2" evidence="16">
    <location>
        <begin position="28"/>
        <end position="450"/>
    </location>
</feature>
<evidence type="ECO:0000256" key="12">
    <source>
        <dbReference type="ARBA" id="ARBA00023164"/>
    </source>
</evidence>
<dbReference type="GO" id="GO:0051538">
    <property type="term" value="F:3 iron, 4 sulfur cluster binding"/>
    <property type="evidence" value="ECO:0007669"/>
    <property type="project" value="UniProtKB-KW"/>
</dbReference>
<feature type="compositionally biased region" description="Basic and acidic residues" evidence="15">
    <location>
        <begin position="818"/>
        <end position="830"/>
    </location>
</feature>
<keyword evidence="13" id="KW-0003">3Fe-4S</keyword>
<dbReference type="EMBL" id="CP065989">
    <property type="protein sequence ID" value="QQB13689.1"/>
    <property type="molecule type" value="Genomic_DNA"/>
</dbReference>
<evidence type="ECO:0000256" key="7">
    <source>
        <dbReference type="ARBA" id="ARBA00022723"/>
    </source>
</evidence>
<dbReference type="PANTHER" id="PTHR11938">
    <property type="entry name" value="FAD NADPH DEHYDROGENASE/OXIDOREDUCTASE"/>
    <property type="match status" value="1"/>
</dbReference>
<comment type="similarity">
    <text evidence="3">Belongs to the glutamate synthase family.</text>
</comment>
<comment type="cofactor">
    <cofactor evidence="2">
        <name>[3Fe-4S] cluster</name>
        <dbReference type="ChEBI" id="CHEBI:21137"/>
    </cofactor>
</comment>
<dbReference type="Pfam" id="PF01493">
    <property type="entry name" value="GXGXG"/>
    <property type="match status" value="1"/>
</dbReference>
<organism evidence="17 18">
    <name type="scientific">Brevibacterium casei</name>
    <dbReference type="NCBI Taxonomy" id="33889"/>
    <lineage>
        <taxon>Bacteria</taxon>
        <taxon>Bacillati</taxon>
        <taxon>Actinomycetota</taxon>
        <taxon>Actinomycetes</taxon>
        <taxon>Micrococcales</taxon>
        <taxon>Brevibacteriaceae</taxon>
        <taxon>Brevibacterium</taxon>
    </lineage>
</organism>
<dbReference type="InterPro" id="IPR017932">
    <property type="entry name" value="GATase_2_dom"/>
</dbReference>
<dbReference type="Pfam" id="PF00310">
    <property type="entry name" value="GATase_2"/>
    <property type="match status" value="1"/>
</dbReference>
<evidence type="ECO:0000259" key="16">
    <source>
        <dbReference type="PROSITE" id="PS51278"/>
    </source>
</evidence>
<evidence type="ECO:0000256" key="5">
    <source>
        <dbReference type="ARBA" id="ARBA00022630"/>
    </source>
</evidence>
<evidence type="ECO:0000256" key="13">
    <source>
        <dbReference type="ARBA" id="ARBA00023291"/>
    </source>
</evidence>
<evidence type="ECO:0000256" key="3">
    <source>
        <dbReference type="ARBA" id="ARBA00009716"/>
    </source>
</evidence>
<dbReference type="Gene3D" id="2.160.20.60">
    <property type="entry name" value="Glutamate synthase, alpha subunit, C-terminal domain"/>
    <property type="match status" value="1"/>
</dbReference>
<feature type="region of interest" description="Disordered" evidence="15">
    <location>
        <begin position="1"/>
        <end position="20"/>
    </location>
</feature>
<evidence type="ECO:0000256" key="4">
    <source>
        <dbReference type="ARBA" id="ARBA00022605"/>
    </source>
</evidence>
<dbReference type="SUPFAM" id="SSF69336">
    <property type="entry name" value="Alpha subunit of glutamate synthase, C-terminal domain"/>
    <property type="match status" value="1"/>
</dbReference>
<feature type="region of interest" description="Disordered" evidence="15">
    <location>
        <begin position="818"/>
        <end position="837"/>
    </location>
</feature>
<gene>
    <name evidence="17" type="primary">gltB</name>
    <name evidence="17" type="ORF">I6H47_12925</name>
</gene>
<keyword evidence="11" id="KW-0411">Iron-sulfur</keyword>
<dbReference type="GO" id="GO:0019676">
    <property type="term" value="P:ammonia assimilation cycle"/>
    <property type="evidence" value="ECO:0007669"/>
    <property type="project" value="TreeGrafter"/>
</dbReference>
<comment type="pathway">
    <text evidence="14">Amino-acid biosynthesis.</text>
</comment>
<dbReference type="Pfam" id="PF01645">
    <property type="entry name" value="Glu_synthase"/>
    <property type="match status" value="1"/>
</dbReference>
<name>A0A7T3ZXV1_9MICO</name>
<comment type="cofactor">
    <cofactor evidence="1">
        <name>FMN</name>
        <dbReference type="ChEBI" id="CHEBI:58210"/>
    </cofactor>
</comment>
<evidence type="ECO:0000256" key="10">
    <source>
        <dbReference type="ARBA" id="ARBA00023004"/>
    </source>
</evidence>
<dbReference type="Proteomes" id="UP000595374">
    <property type="component" value="Chromosome"/>
</dbReference>
<dbReference type="FunFam" id="3.20.20.70:FF:000053">
    <property type="entry name" value="Glutamate synthase large subunit"/>
    <property type="match status" value="1"/>
</dbReference>
<dbReference type="RefSeq" id="WP_198498860.1">
    <property type="nucleotide sequence ID" value="NZ_CP065989.1"/>
</dbReference>
<evidence type="ECO:0000256" key="15">
    <source>
        <dbReference type="SAM" id="MobiDB-lite"/>
    </source>
</evidence>
<dbReference type="InterPro" id="IPR006982">
    <property type="entry name" value="Glu_synth_centr_N"/>
</dbReference>
<dbReference type="PANTHER" id="PTHR11938:SF133">
    <property type="entry name" value="GLUTAMATE SYNTHASE (NADH)"/>
    <property type="match status" value="1"/>
</dbReference>
<evidence type="ECO:0000313" key="18">
    <source>
        <dbReference type="Proteomes" id="UP000595374"/>
    </source>
</evidence>
<sequence length="1565" mass="168808">MSRETSSTPQLPPQRTGLYDPALEHDACGLALIVRYRGTADHEVVEQALRALRKLEHRGGIGSDEGTGDGAGLTLQIPHDYFAEVVREEQGIDLPAPGEYAVGIGFFSQDYRTDLTGLTSTESPIPAGEFPTAGEEPLADEEALVRRIAAEEGLSVLAIRDVPRDESVLGEIARSTQPHMRHVFFGFDARYPARDADDLRRRSYIVRKRLDREGIYFPSLSPATITYKGMLATGQLAPYYTELNDARVTSRIALVHSRFSTNTFPSWQLAQPFGTIAHNGEINTVRGNRNWMRAREAHLASDLLASPVPETDSSLERLFPIVPPGASDSASFNAVLELMVASGRSLPQAMLMMIPEAWENNPGMGESRKAFYEYHSLLMEPWDGPACVGFTDGKLAGAVLDRNGLRPARYVMTSDTVVLASEIGVVDLPEADIVGRGRLTPGRMFLVDTESERIISDTEIKNQLATQHPYAEWVADSSKRLEDLPTRVHVLHPQASVRRRQRTFGYTEEELRLLITPMAETGAEPLGAMGTDTAIAGLSTRPRLLFDYFHQNFAQVTNPPLDSIREHIVTSMAAGLGREGNLLEHSRPDSAHIILSRPVIDNDELAAIGHVKGHHLGVDNPRPTVTLSGLYSVNAGPDAMEARIEALCAEASAAVDAGAVFIILSDRDSTADLAPIPSLLLTSALHHHLVRERSRTRVSIVVEAGDVREVHHAATLVSFGASAVNPYLLMETAEALVRSDRVTGVSESAAVANVLGALNKGLLKIMSKMGISTVQSYHGAQTFEAVGLSDDLIDRHFTSTPHQLGGKGMREIAAENTARHADAHRDDHPRPSHRPLKVGGEYQWRREGPGHLFNPETIFKLQHSTASKRYDIFQEYTRAVDDQSRELMTLRGLLDLVPGAEGPIDIAEVEPAEAIMKRFSTGAMSYGSISKEAHETLAIAMNRIGGKSNTGEGGEDVDRLLDPERRSAIKQIASGRFGVTSHYLTEADDLQIKMAQGAKPGEGGQLPGEKVYPWIAKTRHATPGVGLISPPPHHDIYSIEDLAQLIYDLGRANARARVHVKLVSAVGVGTVAAGVAKAGADVVLISGHDGGTGASPLNSLKHAGTPWELGLAEAQQTLILNGLREKVSVQVDGQLKTGRDVIIAALLGAEEFGFATTALVVSGCIMMRVCHKDTCPVGVATQNPLLRSRYTGQADHVVNFFTFIAEEVRGYLAQLGFRTLDEAIGAVERLRVDEDRARESGLDLDLSTILTVPGNLSGDTSVARKCAGQVFRDFHGELDPQLLDQAREAIETKSPVTISSTVVNTDRSVGTLLGHHVTRAHADRGLPEDTIRLELHGTAGQSLGAYLPVGVSIDLTGDANDYVGKGLSGGTVAVHPAPENPTRPEHNVIAGNVIGYGATSGKLFISGQVGERFMVRNSGAEAVVEGIGDHGLEYMTGGVAVILGGTGRNFAAGMSGGTAYVLDFNPARLNPDERAAGVFRFTGVGVDDMEVLERLLGEHVEWTDSPLAAQLLDGLRRGEDVLSRFTKIIPVAYQAVRDIQSEMAAEGTPADSDAAWRKILEVTNG</sequence>
<dbReference type="CDD" id="cd02808">
    <property type="entry name" value="GltS_FMN"/>
    <property type="match status" value="1"/>
</dbReference>
<dbReference type="Gene3D" id="3.20.20.70">
    <property type="entry name" value="Aldolase class I"/>
    <property type="match status" value="2"/>
</dbReference>
<keyword evidence="12" id="KW-0314">Glutamate biosynthesis</keyword>
<keyword evidence="8" id="KW-0315">Glutamine amidotransferase</keyword>
<dbReference type="PROSITE" id="PS51278">
    <property type="entry name" value="GATASE_TYPE_2"/>
    <property type="match status" value="1"/>
</dbReference>
<evidence type="ECO:0000256" key="1">
    <source>
        <dbReference type="ARBA" id="ARBA00001917"/>
    </source>
</evidence>
<dbReference type="InterPro" id="IPR002489">
    <property type="entry name" value="Glu_synth_asu_C"/>
</dbReference>
<dbReference type="NCBIfam" id="NF008730">
    <property type="entry name" value="PRK11750.1"/>
    <property type="match status" value="1"/>
</dbReference>
<keyword evidence="6" id="KW-0288">FMN</keyword>
<keyword evidence="5" id="KW-0285">Flavoprotein</keyword>
<protein>
    <submittedName>
        <fullName evidence="17">Glutamate synthase large subunit</fullName>
        <ecNumber evidence="17">1.4.1.13</ecNumber>
    </submittedName>
</protein>
<dbReference type="CDD" id="cd00713">
    <property type="entry name" value="GltS"/>
    <property type="match status" value="1"/>
</dbReference>
<keyword evidence="9 17" id="KW-0560">Oxidoreductase</keyword>
<dbReference type="InterPro" id="IPR050711">
    <property type="entry name" value="ET-N_metabolism_enzyme"/>
</dbReference>
<dbReference type="InterPro" id="IPR002932">
    <property type="entry name" value="Glu_synthdom"/>
</dbReference>
<evidence type="ECO:0000256" key="9">
    <source>
        <dbReference type="ARBA" id="ARBA00023002"/>
    </source>
</evidence>
<evidence type="ECO:0000256" key="11">
    <source>
        <dbReference type="ARBA" id="ARBA00023014"/>
    </source>
</evidence>
<proteinExistence type="inferred from homology"/>
<evidence type="ECO:0000313" key="17">
    <source>
        <dbReference type="EMBL" id="QQB13689.1"/>
    </source>
</evidence>
<dbReference type="InterPro" id="IPR013785">
    <property type="entry name" value="Aldolase_TIM"/>
</dbReference>
<dbReference type="FunFam" id="3.20.20.70:FF:000031">
    <property type="entry name" value="Glutamate synthase 1 [NADH]"/>
    <property type="match status" value="1"/>
</dbReference>